<name>A0A1U7D5J9_9RHOB</name>
<keyword evidence="1" id="KW-0472">Membrane</keyword>
<dbReference type="PANTHER" id="PTHR41795">
    <property type="entry name" value="EXOPOLYSACCHARIDE SYNTHESIS PROTEIN"/>
    <property type="match status" value="1"/>
</dbReference>
<keyword evidence="3" id="KW-1185">Reference proteome</keyword>
<dbReference type="Pfam" id="PF06055">
    <property type="entry name" value="ExoD"/>
    <property type="match status" value="1"/>
</dbReference>
<dbReference type="Proteomes" id="UP000186559">
    <property type="component" value="Chromosome"/>
</dbReference>
<keyword evidence="1" id="KW-1133">Transmembrane helix</keyword>
<reference evidence="2 3" key="1">
    <citation type="submission" date="2016-03" db="EMBL/GenBank/DDBJ databases">
        <title>Deep-sea bacteria in the southern Pacific.</title>
        <authorList>
            <person name="Tang K."/>
        </authorList>
    </citation>
    <scope>NUCLEOTIDE SEQUENCE [LARGE SCALE GENOMIC DNA]</scope>
    <source>
        <strain evidence="2 3">JLT2016</strain>
    </source>
</reference>
<dbReference type="STRING" id="1229727.Ga0080559_TMP2582"/>
<evidence type="ECO:0008006" key="4">
    <source>
        <dbReference type="Google" id="ProtNLM"/>
    </source>
</evidence>
<dbReference type="KEGG" id="tpro:Ga0080559_TMP2582"/>
<dbReference type="EMBL" id="CP014796">
    <property type="protein sequence ID" value="APX23378.1"/>
    <property type="molecule type" value="Genomic_DNA"/>
</dbReference>
<organism evidence="2 3">
    <name type="scientific">Salipiger profundus</name>
    <dbReference type="NCBI Taxonomy" id="1229727"/>
    <lineage>
        <taxon>Bacteria</taxon>
        <taxon>Pseudomonadati</taxon>
        <taxon>Pseudomonadota</taxon>
        <taxon>Alphaproteobacteria</taxon>
        <taxon>Rhodobacterales</taxon>
        <taxon>Roseobacteraceae</taxon>
        <taxon>Salipiger</taxon>
    </lineage>
</organism>
<sequence length="199" mass="21135">MEIPMPSDQSVNALLDTLNDRARHEAQVSVGDVVSDIGDRGLGPLLFVPALLVISPLGAIPTVPSLFAVAILLIAVQSLFGQSRIWLPQMVRERSVEDQSIHHATDRLRPWADRLDAVFRPRLEVLSAPPVQKFAAVLVAVLCLMVPPLELVPFAALIPMLAIALLGLAITLNDGILMAIALVAAAAALIGGGWLLISA</sequence>
<evidence type="ECO:0000313" key="2">
    <source>
        <dbReference type="EMBL" id="APX23378.1"/>
    </source>
</evidence>
<feature type="transmembrane region" description="Helical" evidence="1">
    <location>
        <begin position="176"/>
        <end position="197"/>
    </location>
</feature>
<evidence type="ECO:0000313" key="3">
    <source>
        <dbReference type="Proteomes" id="UP000186559"/>
    </source>
</evidence>
<dbReference type="AlphaFoldDB" id="A0A1U7D5J9"/>
<dbReference type="PANTHER" id="PTHR41795:SF1">
    <property type="entry name" value="EXOPOLYSACCHARIDE SYNTHESIS PROTEIN"/>
    <property type="match status" value="1"/>
</dbReference>
<protein>
    <recommendedName>
        <fullName evidence="4">Exopolysaccharide synthesis, ExoD</fullName>
    </recommendedName>
</protein>
<keyword evidence="1" id="KW-0812">Transmembrane</keyword>
<dbReference type="InterPro" id="IPR010331">
    <property type="entry name" value="ExoD"/>
</dbReference>
<accession>A0A1U7D5J9</accession>
<gene>
    <name evidence="2" type="ORF">Ga0080559_TMP2582</name>
</gene>
<feature type="transmembrane region" description="Helical" evidence="1">
    <location>
        <begin position="151"/>
        <end position="170"/>
    </location>
</feature>
<proteinExistence type="predicted"/>
<dbReference type="PIRSF" id="PIRSF033239">
    <property type="entry name" value="ExoD"/>
    <property type="match status" value="1"/>
</dbReference>
<evidence type="ECO:0000256" key="1">
    <source>
        <dbReference type="SAM" id="Phobius"/>
    </source>
</evidence>